<dbReference type="InterPro" id="IPR017853">
    <property type="entry name" value="GH"/>
</dbReference>
<evidence type="ECO:0000313" key="2">
    <source>
        <dbReference type="Proteomes" id="UP001285636"/>
    </source>
</evidence>
<feature type="non-terminal residue" evidence="1">
    <location>
        <position position="1"/>
    </location>
</feature>
<reference evidence="1" key="1">
    <citation type="submission" date="2023-10" db="EMBL/GenBank/DDBJ databases">
        <title>Screening of Alkalihalophilus pseudofirmusBZ-TG-HK211 and Its Alleviation of Salt Stress on Rapeseed Growth.</title>
        <authorList>
            <person name="Zhao B."/>
            <person name="Guo T."/>
        </authorList>
    </citation>
    <scope>NUCLEOTIDE SEQUENCE</scope>
    <source>
        <strain evidence="1">BZ-TG-HK211</strain>
    </source>
</reference>
<evidence type="ECO:0000313" key="1">
    <source>
        <dbReference type="EMBL" id="MDV2888411.1"/>
    </source>
</evidence>
<comment type="caution">
    <text evidence="1">The sequence shown here is derived from an EMBL/GenBank/DDBJ whole genome shotgun (WGS) entry which is preliminary data.</text>
</comment>
<accession>A0AAJ2NTP0</accession>
<feature type="non-terminal residue" evidence="1">
    <location>
        <position position="79"/>
    </location>
</feature>
<dbReference type="SUPFAM" id="SSF51445">
    <property type="entry name" value="(Trans)glycosidases"/>
    <property type="match status" value="1"/>
</dbReference>
<dbReference type="Gene3D" id="3.20.20.80">
    <property type="entry name" value="Glycosidases"/>
    <property type="match status" value="1"/>
</dbReference>
<dbReference type="AlphaFoldDB" id="A0AAJ2NTP0"/>
<protein>
    <submittedName>
        <fullName evidence="1">1,4-alpha-glucan branching enzyme</fullName>
    </submittedName>
</protein>
<organism evidence="1 2">
    <name type="scientific">Alkalihalophilus pseudofirmus</name>
    <name type="common">Bacillus pseudofirmus</name>
    <dbReference type="NCBI Taxonomy" id="79885"/>
    <lineage>
        <taxon>Bacteria</taxon>
        <taxon>Bacillati</taxon>
        <taxon>Bacillota</taxon>
        <taxon>Bacilli</taxon>
        <taxon>Bacillales</taxon>
        <taxon>Bacillaceae</taxon>
        <taxon>Alkalihalophilus</taxon>
    </lineage>
</organism>
<dbReference type="Proteomes" id="UP001285636">
    <property type="component" value="Unassembled WGS sequence"/>
</dbReference>
<sequence length="79" mass="9758">FMFAHPGKKLLFMGFEFGQFAEWKDKEQLDWSLLEYSMHQKLNAYVKWLMKFYKRSNALYELDHLQDGFEWIDVDNREQ</sequence>
<dbReference type="EMBL" id="JAWJAY010001417">
    <property type="protein sequence ID" value="MDV2888411.1"/>
    <property type="molecule type" value="Genomic_DNA"/>
</dbReference>
<gene>
    <name evidence="1" type="ORF">RYX45_24935</name>
</gene>
<name>A0AAJ2NTP0_ALKPS</name>
<proteinExistence type="predicted"/>